<feature type="transmembrane region" description="Helical" evidence="7">
    <location>
        <begin position="496"/>
        <end position="516"/>
    </location>
</feature>
<dbReference type="PANTHER" id="PTHR30489:SF0">
    <property type="entry name" value="LIPOPROTEIN-RELEASING SYSTEM TRANSMEMBRANE PROTEIN LOLE"/>
    <property type="match status" value="1"/>
</dbReference>
<evidence type="ECO:0000313" key="9">
    <source>
        <dbReference type="EMBL" id="QDT61320.1"/>
    </source>
</evidence>
<gene>
    <name evidence="9" type="primary">lolE</name>
    <name evidence="9" type="ORF">SV7mr_38550</name>
</gene>
<dbReference type="Proteomes" id="UP000315003">
    <property type="component" value="Chromosome"/>
</dbReference>
<evidence type="ECO:0000259" key="8">
    <source>
        <dbReference type="Pfam" id="PF02687"/>
    </source>
</evidence>
<dbReference type="PANTHER" id="PTHR30489">
    <property type="entry name" value="LIPOPROTEIN-RELEASING SYSTEM TRANSMEMBRANE PROTEIN LOLE"/>
    <property type="match status" value="1"/>
</dbReference>
<feature type="domain" description="ABC3 transporter permease C-terminal" evidence="8">
    <location>
        <begin position="389"/>
        <end position="523"/>
    </location>
</feature>
<evidence type="ECO:0000256" key="3">
    <source>
        <dbReference type="ARBA" id="ARBA00022475"/>
    </source>
</evidence>
<protein>
    <submittedName>
        <fullName evidence="9">Lipoprotein-releasing system transmembrane protein LolE</fullName>
    </submittedName>
</protein>
<dbReference type="OrthoDB" id="9808461at2"/>
<keyword evidence="3" id="KW-1003">Cell membrane</keyword>
<name>A0A517SYV7_9BACT</name>
<evidence type="ECO:0000256" key="2">
    <source>
        <dbReference type="ARBA" id="ARBA00005236"/>
    </source>
</evidence>
<dbReference type="RefSeq" id="WP_145275306.1">
    <property type="nucleotide sequence ID" value="NZ_CP036272.1"/>
</dbReference>
<dbReference type="EMBL" id="CP036272">
    <property type="protein sequence ID" value="QDT61320.1"/>
    <property type="molecule type" value="Genomic_DNA"/>
</dbReference>
<evidence type="ECO:0000256" key="1">
    <source>
        <dbReference type="ARBA" id="ARBA00004651"/>
    </source>
</evidence>
<dbReference type="Pfam" id="PF02687">
    <property type="entry name" value="FtsX"/>
    <property type="match status" value="1"/>
</dbReference>
<evidence type="ECO:0000256" key="7">
    <source>
        <dbReference type="SAM" id="Phobius"/>
    </source>
</evidence>
<dbReference type="InterPro" id="IPR051447">
    <property type="entry name" value="Lipoprotein-release_system"/>
</dbReference>
<evidence type="ECO:0000256" key="5">
    <source>
        <dbReference type="ARBA" id="ARBA00022989"/>
    </source>
</evidence>
<keyword evidence="9" id="KW-0449">Lipoprotein</keyword>
<feature type="transmembrane region" description="Helical" evidence="7">
    <location>
        <begin position="15"/>
        <end position="38"/>
    </location>
</feature>
<organism evidence="9 10">
    <name type="scientific">Stieleria bergensis</name>
    <dbReference type="NCBI Taxonomy" id="2528025"/>
    <lineage>
        <taxon>Bacteria</taxon>
        <taxon>Pseudomonadati</taxon>
        <taxon>Planctomycetota</taxon>
        <taxon>Planctomycetia</taxon>
        <taxon>Pirellulales</taxon>
        <taxon>Pirellulaceae</taxon>
        <taxon>Stieleria</taxon>
    </lineage>
</organism>
<keyword evidence="10" id="KW-1185">Reference proteome</keyword>
<sequence length="530" mass="57635">MYRWLLCFRYLRTRYIALASIISVTLGVATLVIVNSVMSGFAAEMHDRLHGLAGDIVIDCHATGGLPDPEGHLAEIKRICGDEIIGSSVSVSVPAMLGIEFRGQQIGRHVNMIGLDPETYNSVSDFGKYLMHPENQQNATFDLRDGGYAPGREELADAGWKHRRHWVHVKRLQDKIRAQEEALKPQAPQSQEAIDAAQGPTFGAALSPSFAAADAPPVIPNPLSNDSTGTLQATLDPMEDQFPGIILGISTCSVRARDADGNVIDHFYAQPGDDVRLMFPSASDNTKVLNKTFTVVDLYESKMSEYDSMFAFVPLKELQDARGMIDPQTGVRSVTTIQLKLAAGANLDAVRDKIRDRFPPELFAYNVQTWRDMQGPLLSAVQLETTILNILLFLIIAVAGFGILATFFMIVVEKTRDIGTLKALGASGRGISSIFVSYGVLLGFVGSGAGLVGGLLFVQNINEIAGVIEVMTGQEVFDPTIYYFDTIPTIVRPLTLVWVTLGAVGIAVLASVLPAMRAARMHPVQALRFE</sequence>
<keyword evidence="4 7" id="KW-0812">Transmembrane</keyword>
<evidence type="ECO:0000313" key="10">
    <source>
        <dbReference type="Proteomes" id="UP000315003"/>
    </source>
</evidence>
<accession>A0A517SYV7</accession>
<keyword evidence="5 7" id="KW-1133">Transmembrane helix</keyword>
<feature type="transmembrane region" description="Helical" evidence="7">
    <location>
        <begin position="387"/>
        <end position="412"/>
    </location>
</feature>
<dbReference type="AlphaFoldDB" id="A0A517SYV7"/>
<keyword evidence="6 7" id="KW-0472">Membrane</keyword>
<comment type="similarity">
    <text evidence="2">Belongs to the ABC-4 integral membrane protein family. LolC/E subfamily.</text>
</comment>
<comment type="subcellular location">
    <subcellularLocation>
        <location evidence="1">Cell membrane</location>
        <topology evidence="1">Multi-pass membrane protein</topology>
    </subcellularLocation>
</comment>
<evidence type="ECO:0000256" key="4">
    <source>
        <dbReference type="ARBA" id="ARBA00022692"/>
    </source>
</evidence>
<proteinExistence type="inferred from homology"/>
<evidence type="ECO:0000256" key="6">
    <source>
        <dbReference type="ARBA" id="ARBA00023136"/>
    </source>
</evidence>
<dbReference type="GO" id="GO:0044874">
    <property type="term" value="P:lipoprotein localization to outer membrane"/>
    <property type="evidence" value="ECO:0007669"/>
    <property type="project" value="TreeGrafter"/>
</dbReference>
<feature type="transmembrane region" description="Helical" evidence="7">
    <location>
        <begin position="433"/>
        <end position="458"/>
    </location>
</feature>
<dbReference type="InterPro" id="IPR003838">
    <property type="entry name" value="ABC3_permease_C"/>
</dbReference>
<dbReference type="GO" id="GO:0098797">
    <property type="term" value="C:plasma membrane protein complex"/>
    <property type="evidence" value="ECO:0007669"/>
    <property type="project" value="TreeGrafter"/>
</dbReference>
<reference evidence="9 10" key="1">
    <citation type="submission" date="2019-02" db="EMBL/GenBank/DDBJ databases">
        <title>Deep-cultivation of Planctomycetes and their phenomic and genomic characterization uncovers novel biology.</title>
        <authorList>
            <person name="Wiegand S."/>
            <person name="Jogler M."/>
            <person name="Boedeker C."/>
            <person name="Pinto D."/>
            <person name="Vollmers J."/>
            <person name="Rivas-Marin E."/>
            <person name="Kohn T."/>
            <person name="Peeters S.H."/>
            <person name="Heuer A."/>
            <person name="Rast P."/>
            <person name="Oberbeckmann S."/>
            <person name="Bunk B."/>
            <person name="Jeske O."/>
            <person name="Meyerdierks A."/>
            <person name="Storesund J.E."/>
            <person name="Kallscheuer N."/>
            <person name="Luecker S."/>
            <person name="Lage O.M."/>
            <person name="Pohl T."/>
            <person name="Merkel B.J."/>
            <person name="Hornburger P."/>
            <person name="Mueller R.-W."/>
            <person name="Bruemmer F."/>
            <person name="Labrenz M."/>
            <person name="Spormann A.M."/>
            <person name="Op den Camp H."/>
            <person name="Overmann J."/>
            <person name="Amann R."/>
            <person name="Jetten M.S.M."/>
            <person name="Mascher T."/>
            <person name="Medema M.H."/>
            <person name="Devos D.P."/>
            <person name="Kaster A.-K."/>
            <person name="Ovreas L."/>
            <person name="Rohde M."/>
            <person name="Galperin M.Y."/>
            <person name="Jogler C."/>
        </authorList>
    </citation>
    <scope>NUCLEOTIDE SEQUENCE [LARGE SCALE GENOMIC DNA]</scope>
    <source>
        <strain evidence="9 10">SV_7m_r</strain>
    </source>
</reference>